<evidence type="ECO:0000256" key="7">
    <source>
        <dbReference type="ARBA" id="ARBA00023277"/>
    </source>
</evidence>
<comment type="similarity">
    <text evidence="2 10">Belongs to the disproportionating enzyme family.</text>
</comment>
<dbReference type="PANTHER" id="PTHR32438">
    <property type="entry name" value="4-ALPHA-GLUCANOTRANSFERASE DPE1, CHLOROPLASTIC/AMYLOPLASTIC"/>
    <property type="match status" value="1"/>
</dbReference>
<dbReference type="Proteomes" id="UP000005341">
    <property type="component" value="Unassembled WGS sequence"/>
</dbReference>
<dbReference type="GO" id="GO:0004134">
    <property type="term" value="F:4-alpha-glucanotransferase activity"/>
    <property type="evidence" value="ECO:0007669"/>
    <property type="project" value="UniProtKB-EC"/>
</dbReference>
<dbReference type="InterPro" id="IPR003385">
    <property type="entry name" value="Glyco_hydro_77"/>
</dbReference>
<keyword evidence="6 10" id="KW-0808">Transferase</keyword>
<reference evidence="12 13" key="1">
    <citation type="journal article" date="2010" name="J. Bacteriol.">
        <title>Comparative genomic characterization of Actinobacillus pleuropneumoniae.</title>
        <authorList>
            <person name="Xu Z."/>
            <person name="Chen X."/>
            <person name="Li L."/>
            <person name="Li T."/>
            <person name="Wang S."/>
            <person name="Chen H."/>
            <person name="Zhou R."/>
        </authorList>
    </citation>
    <scope>NUCLEOTIDE SEQUENCE [LARGE SCALE GENOMIC DNA]</scope>
    <source>
        <strain evidence="12 13">Femo</strain>
    </source>
</reference>
<evidence type="ECO:0000256" key="10">
    <source>
        <dbReference type="RuleBase" id="RU361207"/>
    </source>
</evidence>
<evidence type="ECO:0000256" key="8">
    <source>
        <dbReference type="ARBA" id="ARBA00031423"/>
    </source>
</evidence>
<evidence type="ECO:0000256" key="6">
    <source>
        <dbReference type="ARBA" id="ARBA00022679"/>
    </source>
</evidence>
<dbReference type="PANTHER" id="PTHR32438:SF5">
    <property type="entry name" value="4-ALPHA-GLUCANOTRANSFERASE DPE1, CHLOROPLASTIC_AMYLOPLASTIC"/>
    <property type="match status" value="1"/>
</dbReference>
<dbReference type="AlphaFoldDB" id="A0A828PI53"/>
<comment type="catalytic activity">
    <reaction evidence="1 10">
        <text>Transfers a segment of a (1-&gt;4)-alpha-D-glucan to a new position in an acceptor, which may be glucose or a (1-&gt;4)-alpha-D-glucan.</text>
        <dbReference type="EC" id="2.4.1.25"/>
    </reaction>
</comment>
<dbReference type="Gene3D" id="3.20.20.80">
    <property type="entry name" value="Glycosidases"/>
    <property type="match status" value="1"/>
</dbReference>
<dbReference type="GO" id="GO:0005975">
    <property type="term" value="P:carbohydrate metabolic process"/>
    <property type="evidence" value="ECO:0007669"/>
    <property type="project" value="InterPro"/>
</dbReference>
<dbReference type="EC" id="2.4.1.25" evidence="3 10"/>
<dbReference type="Pfam" id="PF21226">
    <property type="entry name" value="MalQ_N"/>
    <property type="match status" value="1"/>
</dbReference>
<keyword evidence="7 10" id="KW-0119">Carbohydrate metabolism</keyword>
<evidence type="ECO:0000256" key="4">
    <source>
        <dbReference type="ARBA" id="ARBA00020295"/>
    </source>
</evidence>
<gene>
    <name evidence="12" type="ORF">appser6_13840</name>
</gene>
<organism evidence="12 13">
    <name type="scientific">Actinobacillus pleuropneumoniae serovar 6 str. Femo</name>
    <dbReference type="NCBI Taxonomy" id="754256"/>
    <lineage>
        <taxon>Bacteria</taxon>
        <taxon>Pseudomonadati</taxon>
        <taxon>Pseudomonadota</taxon>
        <taxon>Gammaproteobacteria</taxon>
        <taxon>Pasteurellales</taxon>
        <taxon>Pasteurellaceae</taxon>
        <taxon>Actinobacillus</taxon>
    </lineage>
</organism>
<dbReference type="NCBIfam" id="NF008274">
    <property type="entry name" value="PRK11052.1"/>
    <property type="match status" value="1"/>
</dbReference>
<evidence type="ECO:0000313" key="13">
    <source>
        <dbReference type="Proteomes" id="UP000005341"/>
    </source>
</evidence>
<dbReference type="SUPFAM" id="SSF51445">
    <property type="entry name" value="(Trans)glycosidases"/>
    <property type="match status" value="1"/>
</dbReference>
<evidence type="ECO:0000256" key="1">
    <source>
        <dbReference type="ARBA" id="ARBA00000439"/>
    </source>
</evidence>
<proteinExistence type="inferred from homology"/>
<dbReference type="InterPro" id="IPR048458">
    <property type="entry name" value="MalQ_N"/>
</dbReference>
<dbReference type="EMBL" id="ADOG01000019">
    <property type="protein sequence ID" value="EFM91685.1"/>
    <property type="molecule type" value="Genomic_DNA"/>
</dbReference>
<evidence type="ECO:0000256" key="9">
    <source>
        <dbReference type="ARBA" id="ARBA00031501"/>
    </source>
</evidence>
<dbReference type="RefSeq" id="WP_005608466.1">
    <property type="nucleotide sequence ID" value="NZ_ADOG01000019.1"/>
</dbReference>
<evidence type="ECO:0000256" key="3">
    <source>
        <dbReference type="ARBA" id="ARBA00012560"/>
    </source>
</evidence>
<sequence length="682" mass="78240">MLTKQKRKITMKSLHPYLNPYFFDEYGRRRYASQAVCHKIAKRLGSPKSKPIIPPVKVATEGQAVYIRLNLANSNKALQARWQLHLENGEIRCGKVKRNAINLPKDLPLGYHHLQLKSEHYSLNCRLIITPKTAFQPKELQQKQKLWGAILQLYTLRSEHNWGIGDFSDLKTFLSRLAEKGGDFVGLNPIHAIFPANPESASPYSPSSRLWQNIIYIDVAAIDAFQQSSEAQAWFHSAEVQQQLIEARAKDYVDYSQVMGLKLEGLRLAYATFVQQDQQAFEQFINEYGESLKVQGTFDALHYWLSSQFSEQWGWNFWAQEYQDYASNAVQTFQTEHSQLVRFYMWLQFVAQQQLRACNQLAKALNMPIGFYRDLAVGVADNGAETWADKELFVLDASVGAPPDIMAPNGQNWGLSPMHPEVLQARGYQPFIDLLRANMKDCGALRIDHILGFARMWWVAKGDSAKNGAYVRYPLEDLLAILALESQRNQCLIIAEALGTVPKGMLQKLEDKGILAYNIFYFEWDQHGSKPLANYPYQAMTTLSTHDLPTLQGYWKGYDFDLGKKFGVYPSEKVLNILKQSRHFNKEAIRQAVEKVQDLAKDSEGVNLKFVHQLQMYVADTNSALFGTQPEDWLNMLEPVNIPGTSNEYPNWRRKLSHTINEIFNHEQINQLLDAFEQKRNK</sequence>
<accession>A0A828PI53</accession>
<dbReference type="Pfam" id="PF02446">
    <property type="entry name" value="Glyco_hydro_77"/>
    <property type="match status" value="1"/>
</dbReference>
<dbReference type="InterPro" id="IPR017853">
    <property type="entry name" value="GH"/>
</dbReference>
<evidence type="ECO:0000256" key="2">
    <source>
        <dbReference type="ARBA" id="ARBA00005684"/>
    </source>
</evidence>
<feature type="domain" description="MalQ N-terminal beta-sandwich" evidence="11">
    <location>
        <begin position="53"/>
        <end position="131"/>
    </location>
</feature>
<name>A0A828PI53_ACTPL</name>
<evidence type="ECO:0000259" key="11">
    <source>
        <dbReference type="Pfam" id="PF21226"/>
    </source>
</evidence>
<evidence type="ECO:0000313" key="12">
    <source>
        <dbReference type="EMBL" id="EFM91685.1"/>
    </source>
</evidence>
<protein>
    <recommendedName>
        <fullName evidence="4 10">4-alpha-glucanotransferase</fullName>
        <ecNumber evidence="3 10">2.4.1.25</ecNumber>
    </recommendedName>
    <alternativeName>
        <fullName evidence="8 10">Amylomaltase</fullName>
    </alternativeName>
    <alternativeName>
        <fullName evidence="9 10">Disproportionating enzyme</fullName>
    </alternativeName>
</protein>
<keyword evidence="5 10" id="KW-0328">Glycosyltransferase</keyword>
<evidence type="ECO:0000256" key="5">
    <source>
        <dbReference type="ARBA" id="ARBA00022676"/>
    </source>
</evidence>
<dbReference type="NCBIfam" id="TIGR00217">
    <property type="entry name" value="malQ"/>
    <property type="match status" value="1"/>
</dbReference>
<comment type="caution">
    <text evidence="12">The sequence shown here is derived from an EMBL/GenBank/DDBJ whole genome shotgun (WGS) entry which is preliminary data.</text>
</comment>